<dbReference type="Gene3D" id="3.40.1190.20">
    <property type="match status" value="1"/>
</dbReference>
<evidence type="ECO:0000313" key="7">
    <source>
        <dbReference type="Proteomes" id="UP000032232"/>
    </source>
</evidence>
<keyword evidence="3 4" id="KW-0418">Kinase</keyword>
<organism evidence="6 7">
    <name type="scientific">Jannaschia aquimarina</name>
    <dbReference type="NCBI Taxonomy" id="935700"/>
    <lineage>
        <taxon>Bacteria</taxon>
        <taxon>Pseudomonadati</taxon>
        <taxon>Pseudomonadota</taxon>
        <taxon>Alphaproteobacteria</taxon>
        <taxon>Rhodobacterales</taxon>
        <taxon>Roseobacteraceae</taxon>
        <taxon>Jannaschia</taxon>
    </lineage>
</organism>
<dbReference type="SUPFAM" id="SSF53613">
    <property type="entry name" value="Ribokinase-like"/>
    <property type="match status" value="1"/>
</dbReference>
<comment type="caution">
    <text evidence="6">The sequence shown here is derived from an EMBL/GenBank/DDBJ whole genome shotgun (WGS) entry which is preliminary data.</text>
</comment>
<evidence type="ECO:0000256" key="2">
    <source>
        <dbReference type="ARBA" id="ARBA00022679"/>
    </source>
</evidence>
<dbReference type="PANTHER" id="PTHR10584:SF157">
    <property type="entry name" value="SULFOFRUCTOSE KINASE"/>
    <property type="match status" value="1"/>
</dbReference>
<dbReference type="PROSITE" id="PS00584">
    <property type="entry name" value="PFKB_KINASES_2"/>
    <property type="match status" value="1"/>
</dbReference>
<feature type="domain" description="Carbohydrate kinase PfkB" evidence="5">
    <location>
        <begin position="1"/>
        <end position="267"/>
    </location>
</feature>
<dbReference type="GO" id="GO:0004747">
    <property type="term" value="F:ribokinase activity"/>
    <property type="evidence" value="ECO:0007669"/>
    <property type="project" value="UniProtKB-EC"/>
</dbReference>
<dbReference type="PANTHER" id="PTHR10584">
    <property type="entry name" value="SUGAR KINASE"/>
    <property type="match status" value="1"/>
</dbReference>
<keyword evidence="2 4" id="KW-0808">Transferase</keyword>
<dbReference type="AlphaFoldDB" id="A0A0D1EG26"/>
<dbReference type="STRING" id="935700.jaqu_15960"/>
<proteinExistence type="inferred from homology"/>
<dbReference type="InterPro" id="IPR002139">
    <property type="entry name" value="Ribo/fructo_kinase"/>
</dbReference>
<dbReference type="RefSeq" id="WP_043918436.1">
    <property type="nucleotide sequence ID" value="NZ_FZPF01000003.1"/>
</dbReference>
<dbReference type="EC" id="2.7.1.15" evidence="6"/>
<dbReference type="GO" id="GO:0005829">
    <property type="term" value="C:cytosol"/>
    <property type="evidence" value="ECO:0007669"/>
    <property type="project" value="TreeGrafter"/>
</dbReference>
<dbReference type="InterPro" id="IPR029056">
    <property type="entry name" value="Ribokinase-like"/>
</dbReference>
<dbReference type="InterPro" id="IPR002173">
    <property type="entry name" value="Carboh/pur_kinase_PfkB_CS"/>
</dbReference>
<dbReference type="Pfam" id="PF00294">
    <property type="entry name" value="PfkB"/>
    <property type="match status" value="1"/>
</dbReference>
<accession>A0A0D1EG26</accession>
<dbReference type="InterPro" id="IPR011611">
    <property type="entry name" value="PfkB_dom"/>
</dbReference>
<gene>
    <name evidence="6" type="primary">rbsK_1</name>
    <name evidence="6" type="ORF">jaqu_15960</name>
</gene>
<protein>
    <submittedName>
        <fullName evidence="6">RbsK_1 protein</fullName>
        <ecNumber evidence="6">2.7.1.15</ecNumber>
    </submittedName>
</protein>
<evidence type="ECO:0000256" key="3">
    <source>
        <dbReference type="ARBA" id="ARBA00022777"/>
    </source>
</evidence>
<evidence type="ECO:0000313" key="6">
    <source>
        <dbReference type="EMBL" id="KIT16629.1"/>
    </source>
</evidence>
<comment type="similarity">
    <text evidence="1 4">Belongs to the carbohydrate kinase PfkB family.</text>
</comment>
<reference evidence="6 7" key="1">
    <citation type="submission" date="2015-02" db="EMBL/GenBank/DDBJ databases">
        <title>Genome Sequence of Jannaschia aquimarina DSM28248, a member of the Roseobacter clade.</title>
        <authorList>
            <person name="Voget S."/>
            <person name="Daniel R."/>
        </authorList>
    </citation>
    <scope>NUCLEOTIDE SEQUENCE [LARGE SCALE GENOMIC DNA]</scope>
    <source>
        <strain evidence="6 7">GSW-M26</strain>
    </source>
</reference>
<evidence type="ECO:0000256" key="1">
    <source>
        <dbReference type="ARBA" id="ARBA00010688"/>
    </source>
</evidence>
<keyword evidence="7" id="KW-1185">Reference proteome</keyword>
<dbReference type="Proteomes" id="UP000032232">
    <property type="component" value="Unassembled WGS sequence"/>
</dbReference>
<name>A0A0D1EG26_9RHOB</name>
<sequence length="281" mass="29229">MTRLLVAGISVIDYVHRMDALPEGGAKFRSHGFERIGGGCAANAAVGAARLGADVTLLTRLGADAAGEELAGMLGDAGVTLLAERGGRQPLSSVMIDAAGERMIVNFPGADLPETVPDLPDFDAALVDFRWPRASEAVLRAARDRGRPGVVDGERRTPEAGAALASHVVFSTQGLADFTGEADPDRGLARAAARLPGRVAYTDGPRGTIWADGPHVPAPEIRAVDTLGAGDLWHGAFALALGRGDTLADASRFANRAAAIKCSRSGGWEVYPDAAELREFP</sequence>
<dbReference type="PATRIC" id="fig|935700.4.peg.1653"/>
<evidence type="ECO:0000256" key="4">
    <source>
        <dbReference type="RuleBase" id="RU003704"/>
    </source>
</evidence>
<dbReference type="PRINTS" id="PR00990">
    <property type="entry name" value="RIBOKINASE"/>
</dbReference>
<dbReference type="EMBL" id="JYFE01000028">
    <property type="protein sequence ID" value="KIT16629.1"/>
    <property type="molecule type" value="Genomic_DNA"/>
</dbReference>
<evidence type="ECO:0000259" key="5">
    <source>
        <dbReference type="Pfam" id="PF00294"/>
    </source>
</evidence>